<dbReference type="Gene3D" id="1.50.10.20">
    <property type="match status" value="3"/>
</dbReference>
<evidence type="ECO:0000259" key="1">
    <source>
        <dbReference type="SMART" id="SM00635"/>
    </source>
</evidence>
<dbReference type="Gene3D" id="2.170.130.30">
    <property type="match status" value="1"/>
</dbReference>
<dbReference type="EMBL" id="JAKNID010000082">
    <property type="protein sequence ID" value="MCG4566027.1"/>
    <property type="molecule type" value="Genomic_DNA"/>
</dbReference>
<dbReference type="Gene3D" id="2.60.40.1080">
    <property type="match status" value="4"/>
</dbReference>
<dbReference type="RefSeq" id="WP_226808904.1">
    <property type="nucleotide sequence ID" value="NZ_JAJBNW010000120.1"/>
</dbReference>
<proteinExistence type="predicted"/>
<dbReference type="PANTHER" id="PTHR23019">
    <property type="entry name" value="NUCLEAR PORE MEMBRANE GLYCOPROTEIN GP210-RELATED"/>
    <property type="match status" value="1"/>
</dbReference>
<protein>
    <submittedName>
        <fullName evidence="2">Ig-like domain-containing protein</fullName>
    </submittedName>
</protein>
<organism evidence="2 3">
    <name type="scientific">Anaerosalibacter bizertensis</name>
    <dbReference type="NCBI Taxonomy" id="932217"/>
    <lineage>
        <taxon>Bacteria</taxon>
        <taxon>Bacillati</taxon>
        <taxon>Bacillota</taxon>
        <taxon>Tissierellia</taxon>
        <taxon>Tissierellales</taxon>
        <taxon>Sporanaerobacteraceae</taxon>
        <taxon>Anaerosalibacter</taxon>
    </lineage>
</organism>
<dbReference type="SUPFAM" id="SSF49373">
    <property type="entry name" value="Invasin/intimin cell-adhesion fragments"/>
    <property type="match status" value="3"/>
</dbReference>
<feature type="domain" description="BIG2" evidence="1">
    <location>
        <begin position="310"/>
        <end position="392"/>
    </location>
</feature>
<dbReference type="InterPro" id="IPR003343">
    <property type="entry name" value="Big_2"/>
</dbReference>
<accession>A0A9Q4AEM0</accession>
<dbReference type="CDD" id="cd00688">
    <property type="entry name" value="ISOPREN_C2_like"/>
    <property type="match status" value="1"/>
</dbReference>
<keyword evidence="3" id="KW-1185">Reference proteome</keyword>
<dbReference type="InterPro" id="IPR045197">
    <property type="entry name" value="NUP210-like"/>
</dbReference>
<feature type="domain" description="BIG2" evidence="1">
    <location>
        <begin position="765"/>
        <end position="849"/>
    </location>
</feature>
<dbReference type="InterPro" id="IPR027954">
    <property type="entry name" value="Transcobalamin-like_C"/>
</dbReference>
<feature type="domain" description="BIG2" evidence="1">
    <location>
        <begin position="852"/>
        <end position="933"/>
    </location>
</feature>
<dbReference type="InterPro" id="IPR008930">
    <property type="entry name" value="Terpenoid_cyclase/PrenylTrfase"/>
</dbReference>
<dbReference type="PANTHER" id="PTHR23019:SF0">
    <property type="entry name" value="NUCLEAR PORE MEMBRANE GLYCOPROTEIN 210"/>
    <property type="match status" value="1"/>
</dbReference>
<evidence type="ECO:0000313" key="2">
    <source>
        <dbReference type="EMBL" id="MCG4566027.1"/>
    </source>
</evidence>
<gene>
    <name evidence="2" type="ORF">L0P62_11255</name>
</gene>
<evidence type="ECO:0000313" key="3">
    <source>
        <dbReference type="Proteomes" id="UP001108123"/>
    </source>
</evidence>
<dbReference type="Pfam" id="PF14478">
    <property type="entry name" value="DUF4430"/>
    <property type="match status" value="1"/>
</dbReference>
<sequence>MKKYFNRFLGLIVAFAMILSSLPLIDIISFAESNESEISKTIEGMKNYYREKKDEYNYLEAMTLKSLGASNDVIQGKLKIEELSDSTSKEYAKAIMGLIAAGFDPTNYDGKDYIRFLTSSQTKDGYFETKNSAGDSADDLAYSIIALDMAGAEYDVAKAVNKLEEKFTVEGNEAFVKKWSFSSSGDLELTAISMIALSNHKDIIDTDLIDKAIKYIKSEKLSCGMYGVIDCGQEKVSAKLTSKMVQALVAAGEIIPDEMLDGLLNLRSGNEFKENESSVNEYATSEVFAALTDIYTEKSMFKEVKVKVGEADTVEIVLPEGQNSIKVGKTMQLSAKTYDENKKYIASQNYKWSSNNTEVATVDEKGIVTGHKIGTTTINVKVSGFEDVEKSIQIEVIGVEPNSIDLKVDGDLSEIEVGRKVKIDAEVLDADKQKVEKVDIQWEVMPKDLVELNAEGVLTALKPGNVTITASVQKNTEETLSENINLKIVTKQEKIDNALKEVKDGIIANPDKYGYTTAMGLRLTGTNIDEIVEKASKYSYSPNTNTRAKDIMMAIAIGKDPKDYHDKNYVQEILDSDFYNDENPEWLANGIIALDMAGAKYDETRAVNALIDKLEKNAGKYYIKNKNNNKPNTELTALTLIALSKHSELEGASEAIEGIKSYLKSIQDENALIENCKNHSLAIQALIASGEDIYSEGWTKQDKYGNKITLLDALLSLKQGAKFKVNPDNKYPKSGQEVYAFAALVDLSTNKSMYHEVKYTGPKEYTIQIETDSKDLILNQGNTLKLEAKVLENGKPVDKEIIWESLDDSIVQVNDGEIKALKEGQTKVRAKIKFFEHIYDEVNITVKKVVGKAEKIVIKDIGNTPVIKGDKFKLEADVLDGNGNGLENNELEWTSSDSNIASVDENGNVVAHKAGSVEISGKIKDTDINDIITINIFENEKVANNTIDKFIEAVKVYYETDYYRESQGSLNAWETATFVRAGMNLDKWHASNKYQSRYDVNLKNLASKANQALIMLDIGENPADFNGRNLIVEIVEELNKSDYGHGDQNYLKAVIAVDRYNEKYKDQKVVYDEKIVIDNILLAQTKEGGFKERETPVPMNTGYALKALSKHRDYSGVDESINKALKYLHSIQKDDGGFYTGTYVTGFNAEVISGLLAVGEDLTSEKWSKGDSNPIESLFILWKDNKSFDNKEGESTNNKGWIDATQKALYTLVDLKDSGYSNYVVKTASISNKQEEPEKICNVYTAIVVGNGEKYEMKSEPKLVKISTKEHKGGLTALGALQATTSLYKFVGNTVTSIYGIENKGIGGWMFSVNGKIPNVGAKEVELNEGDKVIWFYSPEGMDGKSPQWDKLKKEDKDNDKEFEIEYIGDTEVRNGQQANAKVKMKNLTAETKPATLIVALYDKSTNRLLNYSIVKKDLESKEELKLTANFLVPETGDYYIKVFLWDNLKDQNTIMQDVKEIKVAK</sequence>
<dbReference type="Proteomes" id="UP001108123">
    <property type="component" value="Unassembled WGS sequence"/>
</dbReference>
<dbReference type="InterPro" id="IPR008964">
    <property type="entry name" value="Invasin/intimin_cell_adhesion"/>
</dbReference>
<dbReference type="SUPFAM" id="SSF48239">
    <property type="entry name" value="Terpenoid cyclases/Protein prenyltransferases"/>
    <property type="match status" value="2"/>
</dbReference>
<reference evidence="2" key="1">
    <citation type="submission" date="2022-01" db="EMBL/GenBank/DDBJ databases">
        <title>Collection of gut derived symbiotic bacterial strains cultured from healthy donors.</title>
        <authorList>
            <person name="Lin H."/>
            <person name="Kohout C."/>
            <person name="Waligurski E."/>
            <person name="Pamer E.G."/>
        </authorList>
    </citation>
    <scope>NUCLEOTIDE SEQUENCE</scope>
    <source>
        <strain evidence="2">MSK.14.39</strain>
    </source>
</reference>
<name>A0A9Q4AEM0_9FIRM</name>
<dbReference type="SMART" id="SM00635">
    <property type="entry name" value="BID_2"/>
    <property type="match status" value="4"/>
</dbReference>
<dbReference type="Pfam" id="PF02368">
    <property type="entry name" value="Big_2"/>
    <property type="match status" value="3"/>
</dbReference>
<comment type="caution">
    <text evidence="2">The sequence shown here is derived from an EMBL/GenBank/DDBJ whole genome shotgun (WGS) entry which is preliminary data.</text>
</comment>
<feature type="domain" description="BIG2" evidence="1">
    <location>
        <begin position="402"/>
        <end position="482"/>
    </location>
</feature>